<reference evidence="2" key="2">
    <citation type="submission" date="2025-08" db="UniProtKB">
        <authorList>
            <consortium name="RefSeq"/>
        </authorList>
    </citation>
    <scope>IDENTIFICATION</scope>
    <source>
        <tissue evidence="2">Leaf</tissue>
    </source>
</reference>
<organism evidence="1 2">
    <name type="scientific">Nicotiana tabacum</name>
    <name type="common">Common tobacco</name>
    <dbReference type="NCBI Taxonomy" id="4097"/>
    <lineage>
        <taxon>Eukaryota</taxon>
        <taxon>Viridiplantae</taxon>
        <taxon>Streptophyta</taxon>
        <taxon>Embryophyta</taxon>
        <taxon>Tracheophyta</taxon>
        <taxon>Spermatophyta</taxon>
        <taxon>Magnoliopsida</taxon>
        <taxon>eudicotyledons</taxon>
        <taxon>Gunneridae</taxon>
        <taxon>Pentapetalae</taxon>
        <taxon>asterids</taxon>
        <taxon>lamiids</taxon>
        <taxon>Solanales</taxon>
        <taxon>Solanaceae</taxon>
        <taxon>Nicotianoideae</taxon>
        <taxon>Nicotianeae</taxon>
        <taxon>Nicotiana</taxon>
    </lineage>
</organism>
<dbReference type="RefSeq" id="XP_075109833.1">
    <property type="nucleotide sequence ID" value="XM_075253732.1"/>
</dbReference>
<proteinExistence type="predicted"/>
<evidence type="ECO:0000313" key="2">
    <source>
        <dbReference type="RefSeq" id="XP_075109833.1"/>
    </source>
</evidence>
<dbReference type="Proteomes" id="UP000790787">
    <property type="component" value="Chromosome 5"/>
</dbReference>
<keyword evidence="1" id="KW-1185">Reference proteome</keyword>
<reference evidence="1" key="1">
    <citation type="journal article" date="2014" name="Nat. Commun.">
        <title>The tobacco genome sequence and its comparison with those of tomato and potato.</title>
        <authorList>
            <person name="Sierro N."/>
            <person name="Battey J.N."/>
            <person name="Ouadi S."/>
            <person name="Bakaher N."/>
            <person name="Bovet L."/>
            <person name="Willig A."/>
            <person name="Goepfert S."/>
            <person name="Peitsch M.C."/>
            <person name="Ivanov N.V."/>
        </authorList>
    </citation>
    <scope>NUCLEOTIDE SEQUENCE [LARGE SCALE GENOMIC DNA]</scope>
</reference>
<evidence type="ECO:0000313" key="1">
    <source>
        <dbReference type="Proteomes" id="UP000790787"/>
    </source>
</evidence>
<sequence>MPVPLVCSLPVVTATVSSPPQAVMTSSTVPTTTVPRTKIGSSSGSRAMKQITIEVPADGNLLKKSGQADVWLKPLIGPVEKFKLESHSSLTWMNDIVQSSLKINLIGTEMMKRVSHTEQLMLDYQIEPDNWKEQ</sequence>
<accession>A0AC58UK10</accession>
<gene>
    <name evidence="2" type="primary">LOC107790587</name>
</gene>
<protein>
    <submittedName>
        <fullName evidence="2">Uncharacterized protein LOC107790587 isoform X2</fullName>
    </submittedName>
</protein>
<name>A0AC58UK10_TOBAC</name>